<dbReference type="HOGENOM" id="CLU_571070_0_0_1"/>
<keyword evidence="3" id="KW-0862">Zinc</keyword>
<evidence type="ECO:0000256" key="3">
    <source>
        <dbReference type="ARBA" id="ARBA00022833"/>
    </source>
</evidence>
<dbReference type="InParanoid" id="A0A0C3G8P2"/>
<dbReference type="Pfam" id="PF01753">
    <property type="entry name" value="zf-MYND"/>
    <property type="match status" value="1"/>
</dbReference>
<keyword evidence="2 4" id="KW-0863">Zinc-finger</keyword>
<dbReference type="SUPFAM" id="SSF144232">
    <property type="entry name" value="HIT/MYND zinc finger-like"/>
    <property type="match status" value="1"/>
</dbReference>
<evidence type="ECO:0000256" key="5">
    <source>
        <dbReference type="SAM" id="MobiDB-lite"/>
    </source>
</evidence>
<proteinExistence type="predicted"/>
<feature type="compositionally biased region" description="Low complexity" evidence="5">
    <location>
        <begin position="506"/>
        <end position="519"/>
    </location>
</feature>
<keyword evidence="1" id="KW-0479">Metal-binding</keyword>
<reference evidence="8" key="2">
    <citation type="submission" date="2015-01" db="EMBL/GenBank/DDBJ databases">
        <title>Evolutionary Origins and Diversification of the Mycorrhizal Mutualists.</title>
        <authorList>
            <consortium name="DOE Joint Genome Institute"/>
            <consortium name="Mycorrhizal Genomics Consortium"/>
            <person name="Kohler A."/>
            <person name="Kuo A."/>
            <person name="Nagy L.G."/>
            <person name="Floudas D."/>
            <person name="Copeland A."/>
            <person name="Barry K.W."/>
            <person name="Cichocki N."/>
            <person name="Veneault-Fourrey C."/>
            <person name="LaButti K."/>
            <person name="Lindquist E.A."/>
            <person name="Lipzen A."/>
            <person name="Lundell T."/>
            <person name="Morin E."/>
            <person name="Murat C."/>
            <person name="Riley R."/>
            <person name="Ohm R."/>
            <person name="Sun H."/>
            <person name="Tunlid A."/>
            <person name="Henrissat B."/>
            <person name="Grigoriev I.V."/>
            <person name="Hibbett D.S."/>
            <person name="Martin F."/>
        </authorList>
    </citation>
    <scope>NUCLEOTIDE SEQUENCE [LARGE SCALE GENOMIC DNA]</scope>
    <source>
        <strain evidence="8">F 1598</strain>
    </source>
</reference>
<dbReference type="GO" id="GO:0008270">
    <property type="term" value="F:zinc ion binding"/>
    <property type="evidence" value="ECO:0007669"/>
    <property type="project" value="UniProtKB-KW"/>
</dbReference>
<gene>
    <name evidence="7" type="ORF">PILCRDRAFT_247310</name>
</gene>
<evidence type="ECO:0000256" key="2">
    <source>
        <dbReference type="ARBA" id="ARBA00022771"/>
    </source>
</evidence>
<dbReference type="PROSITE" id="PS50865">
    <property type="entry name" value="ZF_MYND_2"/>
    <property type="match status" value="1"/>
</dbReference>
<protein>
    <recommendedName>
        <fullName evidence="6">MYND-type domain-containing protein</fullName>
    </recommendedName>
</protein>
<evidence type="ECO:0000256" key="1">
    <source>
        <dbReference type="ARBA" id="ARBA00022723"/>
    </source>
</evidence>
<dbReference type="Proteomes" id="UP000054166">
    <property type="component" value="Unassembled WGS sequence"/>
</dbReference>
<evidence type="ECO:0000313" key="8">
    <source>
        <dbReference type="Proteomes" id="UP000054166"/>
    </source>
</evidence>
<evidence type="ECO:0000256" key="4">
    <source>
        <dbReference type="PROSITE-ProRule" id="PRU00134"/>
    </source>
</evidence>
<dbReference type="EMBL" id="KN832977">
    <property type="protein sequence ID" value="KIM88089.1"/>
    <property type="molecule type" value="Genomic_DNA"/>
</dbReference>
<dbReference type="AlphaFoldDB" id="A0A0C3G8P2"/>
<sequence length="536" mass="59315">MQIVMSELRTHTNLDPSRVINDFVASVANPRQPLHCTTFLHGCLMALNWKDSGLANSEILRTQHHNLYNACMALLTAPRPHEDFEYVGSETWHLRKDITEALETCHCDTEDAFVRQVHVVSNSARPNQGKPCSYSDLGQLLFVIIHNALQPARDESIHKISRNAAKAARAGKQVMWPTKPQELLPYGAKASVEALILWVGIVPHAVSLGMLGSMLEICKKQIVPYIVGSKTLAGQLASITEIVWMVWMVQQQAPGRTNVTPTECLDDLKRIALFCHMLADLCYEMELKKFAVGSVERLLGMGDIVFKWLPGLQASIQPLSISAKQDIEYVRMYYTALCSLVHRYFDMPFDSTKYHPIIVSNSLRRMAQEEDPLVMVFQAFLRLAGDQRCYAPGCPNTFASAGRKFNNCAGCIRTPYCSKPCQTRAWKHATVPHKSICKKLGSLADLTSLPSKLTDPMGGVAFARAFKAKGIDGAIAADVAVHMKNLLKEMDAAIFLDESMSSSDKSKLLQQSASQLAEDTAATTASLHLGEPQVDP</sequence>
<keyword evidence="8" id="KW-1185">Reference proteome</keyword>
<evidence type="ECO:0000259" key="6">
    <source>
        <dbReference type="PROSITE" id="PS50865"/>
    </source>
</evidence>
<accession>A0A0C3G8P2</accession>
<organism evidence="7 8">
    <name type="scientific">Piloderma croceum (strain F 1598)</name>
    <dbReference type="NCBI Taxonomy" id="765440"/>
    <lineage>
        <taxon>Eukaryota</taxon>
        <taxon>Fungi</taxon>
        <taxon>Dikarya</taxon>
        <taxon>Basidiomycota</taxon>
        <taxon>Agaricomycotina</taxon>
        <taxon>Agaricomycetes</taxon>
        <taxon>Agaricomycetidae</taxon>
        <taxon>Atheliales</taxon>
        <taxon>Atheliaceae</taxon>
        <taxon>Piloderma</taxon>
    </lineage>
</organism>
<dbReference type="STRING" id="765440.A0A0C3G8P2"/>
<dbReference type="OrthoDB" id="2998255at2759"/>
<dbReference type="InterPro" id="IPR002893">
    <property type="entry name" value="Znf_MYND"/>
</dbReference>
<evidence type="ECO:0000313" key="7">
    <source>
        <dbReference type="EMBL" id="KIM88089.1"/>
    </source>
</evidence>
<name>A0A0C3G8P2_PILCF</name>
<dbReference type="Gene3D" id="6.10.140.2220">
    <property type="match status" value="1"/>
</dbReference>
<feature type="domain" description="MYND-type" evidence="6">
    <location>
        <begin position="394"/>
        <end position="437"/>
    </location>
</feature>
<reference evidence="7 8" key="1">
    <citation type="submission" date="2014-04" db="EMBL/GenBank/DDBJ databases">
        <authorList>
            <consortium name="DOE Joint Genome Institute"/>
            <person name="Kuo A."/>
            <person name="Tarkka M."/>
            <person name="Buscot F."/>
            <person name="Kohler A."/>
            <person name="Nagy L.G."/>
            <person name="Floudas D."/>
            <person name="Copeland A."/>
            <person name="Barry K.W."/>
            <person name="Cichocki N."/>
            <person name="Veneault-Fourrey C."/>
            <person name="LaButti K."/>
            <person name="Lindquist E.A."/>
            <person name="Lipzen A."/>
            <person name="Lundell T."/>
            <person name="Morin E."/>
            <person name="Murat C."/>
            <person name="Sun H."/>
            <person name="Tunlid A."/>
            <person name="Henrissat B."/>
            <person name="Grigoriev I.V."/>
            <person name="Hibbett D.S."/>
            <person name="Martin F."/>
            <person name="Nordberg H.P."/>
            <person name="Cantor M.N."/>
            <person name="Hua S.X."/>
        </authorList>
    </citation>
    <scope>NUCLEOTIDE SEQUENCE [LARGE SCALE GENOMIC DNA]</scope>
    <source>
        <strain evidence="7 8">F 1598</strain>
    </source>
</reference>
<feature type="region of interest" description="Disordered" evidence="5">
    <location>
        <begin position="506"/>
        <end position="536"/>
    </location>
</feature>